<evidence type="ECO:0000256" key="3">
    <source>
        <dbReference type="ARBA" id="ARBA00023163"/>
    </source>
</evidence>
<feature type="domain" description="IclR-ED" evidence="5">
    <location>
        <begin position="66"/>
        <end position="249"/>
    </location>
</feature>
<dbReference type="PROSITE" id="PS51077">
    <property type="entry name" value="HTH_ICLR"/>
    <property type="match status" value="1"/>
</dbReference>
<dbReference type="AlphaFoldDB" id="A0A7W0C8G2"/>
<organism evidence="6 7">
    <name type="scientific">Desulfosalsimonas propionicica</name>
    <dbReference type="NCBI Taxonomy" id="332175"/>
    <lineage>
        <taxon>Bacteria</taxon>
        <taxon>Pseudomonadati</taxon>
        <taxon>Thermodesulfobacteriota</taxon>
        <taxon>Desulfobacteria</taxon>
        <taxon>Desulfobacterales</taxon>
        <taxon>Desulfosalsimonadaceae</taxon>
        <taxon>Desulfosalsimonas</taxon>
    </lineage>
</organism>
<protein>
    <submittedName>
        <fullName evidence="6">DNA-binding IclR family transcriptional regulator</fullName>
    </submittedName>
</protein>
<dbReference type="InterPro" id="IPR036390">
    <property type="entry name" value="WH_DNA-bd_sf"/>
</dbReference>
<dbReference type="InterPro" id="IPR029016">
    <property type="entry name" value="GAF-like_dom_sf"/>
</dbReference>
<dbReference type="Proteomes" id="UP000525298">
    <property type="component" value="Unassembled WGS sequence"/>
</dbReference>
<dbReference type="GO" id="GO:0045892">
    <property type="term" value="P:negative regulation of DNA-templated transcription"/>
    <property type="evidence" value="ECO:0007669"/>
    <property type="project" value="TreeGrafter"/>
</dbReference>
<dbReference type="InterPro" id="IPR036388">
    <property type="entry name" value="WH-like_DNA-bd_sf"/>
</dbReference>
<feature type="domain" description="HTH iclR-type" evidence="4">
    <location>
        <begin position="3"/>
        <end position="65"/>
    </location>
</feature>
<sequence length="259" mass="28119">MSVQSVQRALTILTLFSHRRPVLGISELSRLMDLPKGTVHGITRTLVDQGFLSQDEQSRKYRLGLKIHELGIVLSGTLELNQKAAGPCHQLSRRTGLLSRIGIWDGGSVVITLNTHPNPMPVLPHQVGPRIHAYCSAIGKAILAFLDEKTIKEYLDRTRMTAFTPHTVTVKKKLLEDLKATRSRGYAIDRQEAVQGMGCMGAPIFNHQGGVAGALSLSGPVNQVLGDQTEELAGEVLSTAAEVSRLFGYFPAIMETGAS</sequence>
<keyword evidence="2 6" id="KW-0238">DNA-binding</keyword>
<evidence type="ECO:0000259" key="4">
    <source>
        <dbReference type="PROSITE" id="PS51077"/>
    </source>
</evidence>
<dbReference type="Pfam" id="PF01614">
    <property type="entry name" value="IclR_C"/>
    <property type="match status" value="1"/>
</dbReference>
<dbReference type="GO" id="GO:0003700">
    <property type="term" value="F:DNA-binding transcription factor activity"/>
    <property type="evidence" value="ECO:0007669"/>
    <property type="project" value="TreeGrafter"/>
</dbReference>
<proteinExistence type="predicted"/>
<dbReference type="SUPFAM" id="SSF55781">
    <property type="entry name" value="GAF domain-like"/>
    <property type="match status" value="1"/>
</dbReference>
<dbReference type="InterPro" id="IPR050707">
    <property type="entry name" value="HTH_MetabolicPath_Reg"/>
</dbReference>
<accession>A0A7W0C8G2</accession>
<keyword evidence="7" id="KW-1185">Reference proteome</keyword>
<name>A0A7W0C8G2_9BACT</name>
<dbReference type="SMART" id="SM00346">
    <property type="entry name" value="HTH_ICLR"/>
    <property type="match status" value="1"/>
</dbReference>
<dbReference type="GO" id="GO:0003677">
    <property type="term" value="F:DNA binding"/>
    <property type="evidence" value="ECO:0007669"/>
    <property type="project" value="UniProtKB-KW"/>
</dbReference>
<dbReference type="PANTHER" id="PTHR30136">
    <property type="entry name" value="HELIX-TURN-HELIX TRANSCRIPTIONAL REGULATOR, ICLR FAMILY"/>
    <property type="match status" value="1"/>
</dbReference>
<dbReference type="Gene3D" id="1.10.10.10">
    <property type="entry name" value="Winged helix-like DNA-binding domain superfamily/Winged helix DNA-binding domain"/>
    <property type="match status" value="1"/>
</dbReference>
<dbReference type="PROSITE" id="PS51078">
    <property type="entry name" value="ICLR_ED"/>
    <property type="match status" value="1"/>
</dbReference>
<dbReference type="FunFam" id="1.10.10.10:FF:000056">
    <property type="entry name" value="IclR family transcriptional regulator"/>
    <property type="match status" value="1"/>
</dbReference>
<evidence type="ECO:0000259" key="5">
    <source>
        <dbReference type="PROSITE" id="PS51078"/>
    </source>
</evidence>
<keyword evidence="3" id="KW-0804">Transcription</keyword>
<evidence type="ECO:0000256" key="2">
    <source>
        <dbReference type="ARBA" id="ARBA00023125"/>
    </source>
</evidence>
<keyword evidence="1" id="KW-0805">Transcription regulation</keyword>
<reference evidence="6 7" key="1">
    <citation type="submission" date="2020-07" db="EMBL/GenBank/DDBJ databases">
        <title>Genomic Encyclopedia of Type Strains, Phase IV (KMG-IV): sequencing the most valuable type-strain genomes for metagenomic binning, comparative biology and taxonomic classification.</title>
        <authorList>
            <person name="Goeker M."/>
        </authorList>
    </citation>
    <scope>NUCLEOTIDE SEQUENCE [LARGE SCALE GENOMIC DNA]</scope>
    <source>
        <strain evidence="6 7">DSM 17721</strain>
    </source>
</reference>
<dbReference type="Gene3D" id="3.30.450.40">
    <property type="match status" value="1"/>
</dbReference>
<evidence type="ECO:0000313" key="6">
    <source>
        <dbReference type="EMBL" id="MBA2881093.1"/>
    </source>
</evidence>
<evidence type="ECO:0000256" key="1">
    <source>
        <dbReference type="ARBA" id="ARBA00023015"/>
    </source>
</evidence>
<dbReference type="SUPFAM" id="SSF46785">
    <property type="entry name" value="Winged helix' DNA-binding domain"/>
    <property type="match status" value="1"/>
</dbReference>
<dbReference type="Pfam" id="PF09339">
    <property type="entry name" value="HTH_IclR"/>
    <property type="match status" value="1"/>
</dbReference>
<dbReference type="EMBL" id="JACDUS010000003">
    <property type="protein sequence ID" value="MBA2881093.1"/>
    <property type="molecule type" value="Genomic_DNA"/>
</dbReference>
<dbReference type="InterPro" id="IPR014757">
    <property type="entry name" value="Tscrpt_reg_IclR_C"/>
</dbReference>
<gene>
    <name evidence="6" type="ORF">HNR65_001419</name>
</gene>
<dbReference type="PANTHER" id="PTHR30136:SF24">
    <property type="entry name" value="HTH-TYPE TRANSCRIPTIONAL REPRESSOR ALLR"/>
    <property type="match status" value="1"/>
</dbReference>
<dbReference type="InterPro" id="IPR005471">
    <property type="entry name" value="Tscrpt_reg_IclR_N"/>
</dbReference>
<comment type="caution">
    <text evidence="6">The sequence shown here is derived from an EMBL/GenBank/DDBJ whole genome shotgun (WGS) entry which is preliminary data.</text>
</comment>
<dbReference type="RefSeq" id="WP_181550748.1">
    <property type="nucleotide sequence ID" value="NZ_JACDUS010000003.1"/>
</dbReference>
<evidence type="ECO:0000313" key="7">
    <source>
        <dbReference type="Proteomes" id="UP000525298"/>
    </source>
</evidence>